<dbReference type="EMBL" id="FNBK01000005">
    <property type="protein sequence ID" value="SDF32332.1"/>
    <property type="molecule type" value="Genomic_DNA"/>
</dbReference>
<proteinExistence type="predicted"/>
<gene>
    <name evidence="1" type="ORF">SAMN05216218_105175</name>
</gene>
<dbReference type="InterPro" id="IPR006311">
    <property type="entry name" value="TAT_signal"/>
</dbReference>
<keyword evidence="2" id="KW-1185">Reference proteome</keyword>
<sequence length="196" mass="21254">MPSRLDALRKLSRRDLLAAGAGSLLTLGATSALGRPSVRLTGGHADLHPAADRAIDNGLQQDGEEQAYVTLVADEAPAVAGPDLDPEVRETLKTAETDEKGGVFHVIIQTRSTFESAYYLTPAGLRDPYWRGRDTLVVPVTVEEWGSLDGIDDDARRERLRSAEELVTTSIWGVTPALHVFPSNVDLAQVHREYVG</sequence>
<evidence type="ECO:0000313" key="2">
    <source>
        <dbReference type="Proteomes" id="UP000199076"/>
    </source>
</evidence>
<dbReference type="PROSITE" id="PS51318">
    <property type="entry name" value="TAT"/>
    <property type="match status" value="1"/>
</dbReference>
<name>A0A1G7K5C7_9EURY</name>
<dbReference type="AlphaFoldDB" id="A0A1G7K5C7"/>
<protein>
    <submittedName>
        <fullName evidence="1">Uncharacterized protein</fullName>
    </submittedName>
</protein>
<reference evidence="2" key="1">
    <citation type="submission" date="2016-10" db="EMBL/GenBank/DDBJ databases">
        <authorList>
            <person name="Varghese N."/>
            <person name="Submissions S."/>
        </authorList>
    </citation>
    <scope>NUCLEOTIDE SEQUENCE [LARGE SCALE GENOMIC DNA]</scope>
    <source>
        <strain evidence="2">IBRC-M 10760</strain>
    </source>
</reference>
<evidence type="ECO:0000313" key="1">
    <source>
        <dbReference type="EMBL" id="SDF32332.1"/>
    </source>
</evidence>
<dbReference type="STRING" id="660518.SAMN05216218_105175"/>
<dbReference type="RefSeq" id="WP_092690512.1">
    <property type="nucleotide sequence ID" value="NZ_FNBK01000005.1"/>
</dbReference>
<accession>A0A1G7K5C7</accession>
<dbReference type="OrthoDB" id="378682at2157"/>
<organism evidence="1 2">
    <name type="scientific">Halorientalis regularis</name>
    <dbReference type="NCBI Taxonomy" id="660518"/>
    <lineage>
        <taxon>Archaea</taxon>
        <taxon>Methanobacteriati</taxon>
        <taxon>Methanobacteriota</taxon>
        <taxon>Stenosarchaea group</taxon>
        <taxon>Halobacteria</taxon>
        <taxon>Halobacteriales</taxon>
        <taxon>Haloarculaceae</taxon>
        <taxon>Halorientalis</taxon>
    </lineage>
</organism>
<dbReference type="Proteomes" id="UP000199076">
    <property type="component" value="Unassembled WGS sequence"/>
</dbReference>